<evidence type="ECO:0000256" key="3">
    <source>
        <dbReference type="ARBA" id="ARBA00022500"/>
    </source>
</evidence>
<evidence type="ECO:0000256" key="10">
    <source>
        <dbReference type="SAM" id="Coils"/>
    </source>
</evidence>
<evidence type="ECO:0000313" key="15">
    <source>
        <dbReference type="EMBL" id="PHZ86492.1"/>
    </source>
</evidence>
<evidence type="ECO:0000256" key="1">
    <source>
        <dbReference type="ARBA" id="ARBA00004651"/>
    </source>
</evidence>
<dbReference type="PRINTS" id="PR00260">
    <property type="entry name" value="CHEMTRNSDUCR"/>
</dbReference>
<feature type="coiled-coil region" evidence="10">
    <location>
        <begin position="533"/>
        <end position="560"/>
    </location>
</feature>
<feature type="domain" description="Methyl-accepting transducer" evidence="13">
    <location>
        <begin position="490"/>
        <end position="719"/>
    </location>
</feature>
<dbReference type="Pfam" id="PF02743">
    <property type="entry name" value="dCache_1"/>
    <property type="match status" value="1"/>
</dbReference>
<dbReference type="AlphaFoldDB" id="A0A2G4YVX2"/>
<dbReference type="InterPro" id="IPR004090">
    <property type="entry name" value="Chemotax_Me-accpt_rcpt"/>
</dbReference>
<dbReference type="RefSeq" id="WP_099470869.1">
    <property type="nucleotide sequence ID" value="NZ_CP041025.1"/>
</dbReference>
<evidence type="ECO:0000256" key="11">
    <source>
        <dbReference type="SAM" id="MobiDB-lite"/>
    </source>
</evidence>
<dbReference type="PANTHER" id="PTHR32089:SF112">
    <property type="entry name" value="LYSOZYME-LIKE PROTEIN-RELATED"/>
    <property type="match status" value="1"/>
</dbReference>
<feature type="transmembrane region" description="Helical" evidence="12">
    <location>
        <begin position="347"/>
        <end position="367"/>
    </location>
</feature>
<dbReference type="GO" id="GO:0007165">
    <property type="term" value="P:signal transduction"/>
    <property type="evidence" value="ECO:0007669"/>
    <property type="project" value="UniProtKB-KW"/>
</dbReference>
<dbReference type="CDD" id="cd06225">
    <property type="entry name" value="HAMP"/>
    <property type="match status" value="1"/>
</dbReference>
<keyword evidence="5 12" id="KW-1133">Transmembrane helix</keyword>
<dbReference type="OrthoDB" id="7293398at2"/>
<dbReference type="PROSITE" id="PS50885">
    <property type="entry name" value="HAMP"/>
    <property type="match status" value="1"/>
</dbReference>
<dbReference type="Gene3D" id="1.10.8.500">
    <property type="entry name" value="HAMP domain in histidine kinase"/>
    <property type="match status" value="1"/>
</dbReference>
<dbReference type="Gene3D" id="3.30.450.20">
    <property type="entry name" value="PAS domain"/>
    <property type="match status" value="1"/>
</dbReference>
<dbReference type="EMBL" id="PDEM01000007">
    <property type="protein sequence ID" value="PHZ86492.1"/>
    <property type="molecule type" value="Genomic_DNA"/>
</dbReference>
<dbReference type="Gene3D" id="1.10.287.950">
    <property type="entry name" value="Methyl-accepting chemotaxis protein"/>
    <property type="match status" value="1"/>
</dbReference>
<dbReference type="PROSITE" id="PS50111">
    <property type="entry name" value="CHEMOTAXIS_TRANSDUC_2"/>
    <property type="match status" value="1"/>
</dbReference>
<dbReference type="PANTHER" id="PTHR32089">
    <property type="entry name" value="METHYL-ACCEPTING CHEMOTAXIS PROTEIN MCPB"/>
    <property type="match status" value="1"/>
</dbReference>
<evidence type="ECO:0000313" key="16">
    <source>
        <dbReference type="Proteomes" id="UP000229730"/>
    </source>
</evidence>
<evidence type="ECO:0000256" key="12">
    <source>
        <dbReference type="SAM" id="Phobius"/>
    </source>
</evidence>
<comment type="similarity">
    <text evidence="8">Belongs to the methyl-accepting chemotaxis (MCP) protein family.</text>
</comment>
<dbReference type="InterPro" id="IPR004089">
    <property type="entry name" value="MCPsignal_dom"/>
</dbReference>
<keyword evidence="6 12" id="KW-0472">Membrane</keyword>
<evidence type="ECO:0000256" key="6">
    <source>
        <dbReference type="ARBA" id="ARBA00023136"/>
    </source>
</evidence>
<keyword evidence="3" id="KW-0145">Chemotaxis</keyword>
<reference evidence="15 16" key="1">
    <citation type="submission" date="2017-10" db="EMBL/GenBank/DDBJ databases">
        <title>Frigbacter circumglobatus gen. nov. sp. nov., isolated from sediment cultured in situ.</title>
        <authorList>
            <person name="Zhao Z."/>
        </authorList>
    </citation>
    <scope>NUCLEOTIDE SEQUENCE [LARGE SCALE GENOMIC DNA]</scope>
    <source>
        <strain evidence="15 16">ZYL</strain>
    </source>
</reference>
<dbReference type="Proteomes" id="UP000229730">
    <property type="component" value="Unassembled WGS sequence"/>
</dbReference>
<evidence type="ECO:0000256" key="5">
    <source>
        <dbReference type="ARBA" id="ARBA00022989"/>
    </source>
</evidence>
<name>A0A2G4YVX2_9PROT</name>
<dbReference type="InterPro" id="IPR003660">
    <property type="entry name" value="HAMP_dom"/>
</dbReference>
<gene>
    <name evidence="15" type="ORF">CRD36_00975</name>
</gene>
<dbReference type="GO" id="GO:0006935">
    <property type="term" value="P:chemotaxis"/>
    <property type="evidence" value="ECO:0007669"/>
    <property type="project" value="UniProtKB-KW"/>
</dbReference>
<keyword evidence="7 9" id="KW-0807">Transducer</keyword>
<protein>
    <submittedName>
        <fullName evidence="15">Methyl-accepting chemotaxis protein</fullName>
    </submittedName>
</protein>
<sequence>MMNFFNNLNISLKLPAFIVTFLVIACGAVGISAYFDAKETVHSEAENKLTAVLSSRKSELQGYIRSIEEDLKVTAMNPSTAKAITTFQAAWTELGDNPTSQLQRLYITDNPESLGEKDNYNDAGDGSLYSAAHAQYHPWFHQLQKVRDYYDVFLFNTQGDLIYSVFKENDYATNMNNGEWRDTDLANAFQAAMSSSAEGEISFFDFRTYAPSYGAPASFMATPVMDEQGYKVGVLAFQMPIGRINSIMQKQDGMGESGESYIVGHDNLMRSDSRFSKESTILKTKIEGATTLAALRGETGLELIEDYRGVQVVSAYTAMNIHGTKWAIIAEIDEAEVNASSYSMRNGMLLIGLVIMTLLSGVALFFTRTLVKPITEMVDTMNILAAGNNDIDIPHTEREDEIGAMAESVEGFKQSAPERIRLEEETRKAEQAQLQREEEERQAAAAREQEEMERERAALEAREARARKIEQLIKNFENKVTEMLEVLAASSTEMSATANQMVMTSDDTKTRSAAVSSASDESTNNVNMVASAAEELSSSVQEISRQVHKANEISREALEEVGASENAISALALAAEEINKVIGLISDIAEQTNLLALNATIESARAGDAGKGFAVVANEVKALAGQTSSATEEISSQITEMQNLTRTAVNSIKTIVEVNNRSSETTASILAAIEQQSSATNEISQNIQRVAVGTQEVSGNIARVAEGADETGAAGSQVLMVAEELGKISETLKLDVENFLSDVRAV</sequence>
<evidence type="ECO:0000259" key="13">
    <source>
        <dbReference type="PROSITE" id="PS50111"/>
    </source>
</evidence>
<dbReference type="Pfam" id="PF00672">
    <property type="entry name" value="HAMP"/>
    <property type="match status" value="1"/>
</dbReference>
<evidence type="ECO:0000256" key="9">
    <source>
        <dbReference type="PROSITE-ProRule" id="PRU00284"/>
    </source>
</evidence>
<dbReference type="SUPFAM" id="SSF58104">
    <property type="entry name" value="Methyl-accepting chemotaxis protein (MCP) signaling domain"/>
    <property type="match status" value="1"/>
</dbReference>
<comment type="subcellular location">
    <subcellularLocation>
        <location evidence="1">Cell membrane</location>
        <topology evidence="1">Multi-pass membrane protein</topology>
    </subcellularLocation>
</comment>
<keyword evidence="10" id="KW-0175">Coiled coil</keyword>
<dbReference type="Pfam" id="PF00015">
    <property type="entry name" value="MCPsignal"/>
    <property type="match status" value="1"/>
</dbReference>
<dbReference type="SMART" id="SM00304">
    <property type="entry name" value="HAMP"/>
    <property type="match status" value="1"/>
</dbReference>
<keyword evidence="4 12" id="KW-0812">Transmembrane</keyword>
<proteinExistence type="inferred from homology"/>
<keyword evidence="16" id="KW-1185">Reference proteome</keyword>
<dbReference type="InParanoid" id="A0A2G4YVX2"/>
<evidence type="ECO:0000256" key="2">
    <source>
        <dbReference type="ARBA" id="ARBA00022475"/>
    </source>
</evidence>
<organism evidence="15 16">
    <name type="scientific">Paremcibacter congregatus</name>
    <dbReference type="NCBI Taxonomy" id="2043170"/>
    <lineage>
        <taxon>Bacteria</taxon>
        <taxon>Pseudomonadati</taxon>
        <taxon>Pseudomonadota</taxon>
        <taxon>Alphaproteobacteria</taxon>
        <taxon>Emcibacterales</taxon>
        <taxon>Emcibacteraceae</taxon>
        <taxon>Paremcibacter</taxon>
    </lineage>
</organism>
<comment type="caution">
    <text evidence="15">The sequence shown here is derived from an EMBL/GenBank/DDBJ whole genome shotgun (WGS) entry which is preliminary data.</text>
</comment>
<feature type="transmembrane region" description="Helical" evidence="12">
    <location>
        <begin position="12"/>
        <end position="35"/>
    </location>
</feature>
<dbReference type="GO" id="GO:0004888">
    <property type="term" value="F:transmembrane signaling receptor activity"/>
    <property type="evidence" value="ECO:0007669"/>
    <property type="project" value="InterPro"/>
</dbReference>
<dbReference type="SMART" id="SM00283">
    <property type="entry name" value="MA"/>
    <property type="match status" value="1"/>
</dbReference>
<feature type="domain" description="HAMP" evidence="14">
    <location>
        <begin position="368"/>
        <end position="421"/>
    </location>
</feature>
<evidence type="ECO:0000259" key="14">
    <source>
        <dbReference type="PROSITE" id="PS50885"/>
    </source>
</evidence>
<feature type="region of interest" description="Disordered" evidence="11">
    <location>
        <begin position="430"/>
        <end position="452"/>
    </location>
</feature>
<dbReference type="InterPro" id="IPR033479">
    <property type="entry name" value="dCache_1"/>
</dbReference>
<evidence type="ECO:0000256" key="7">
    <source>
        <dbReference type="ARBA" id="ARBA00023224"/>
    </source>
</evidence>
<accession>A0A2G4YVX2</accession>
<dbReference type="CDD" id="cd18774">
    <property type="entry name" value="PDC2_HK_sensor"/>
    <property type="match status" value="1"/>
</dbReference>
<dbReference type="GO" id="GO:0005886">
    <property type="term" value="C:plasma membrane"/>
    <property type="evidence" value="ECO:0007669"/>
    <property type="project" value="UniProtKB-SubCell"/>
</dbReference>
<evidence type="ECO:0000256" key="8">
    <source>
        <dbReference type="ARBA" id="ARBA00029447"/>
    </source>
</evidence>
<evidence type="ECO:0000256" key="4">
    <source>
        <dbReference type="ARBA" id="ARBA00022692"/>
    </source>
</evidence>
<keyword evidence="2" id="KW-1003">Cell membrane</keyword>